<dbReference type="STRING" id="1328313.DS2_10347"/>
<evidence type="ECO:0000313" key="2">
    <source>
        <dbReference type="EMBL" id="EWH09843.1"/>
    </source>
</evidence>
<keyword evidence="3" id="KW-1185">Reference proteome</keyword>
<accession>W7QPN0</accession>
<dbReference type="Proteomes" id="UP000019276">
    <property type="component" value="Unassembled WGS sequence"/>
</dbReference>
<protein>
    <submittedName>
        <fullName evidence="2">Putative DNA-binding protein</fullName>
    </submittedName>
</protein>
<keyword evidence="2" id="KW-0238">DNA-binding</keyword>
<organism evidence="2 3">
    <name type="scientific">Catenovulum agarivorans DS-2</name>
    <dbReference type="NCBI Taxonomy" id="1328313"/>
    <lineage>
        <taxon>Bacteria</taxon>
        <taxon>Pseudomonadati</taxon>
        <taxon>Pseudomonadota</taxon>
        <taxon>Gammaproteobacteria</taxon>
        <taxon>Alteromonadales</taxon>
        <taxon>Alteromonadaceae</taxon>
        <taxon>Catenovulum</taxon>
    </lineage>
</organism>
<evidence type="ECO:0000313" key="3">
    <source>
        <dbReference type="Proteomes" id="UP000019276"/>
    </source>
</evidence>
<dbReference type="Pfam" id="PF10552">
    <property type="entry name" value="ORF6C"/>
    <property type="match status" value="1"/>
</dbReference>
<name>W7QPN0_9ALTE</name>
<evidence type="ECO:0000259" key="1">
    <source>
        <dbReference type="Pfam" id="PF10552"/>
    </source>
</evidence>
<dbReference type="AlphaFoldDB" id="W7QPN0"/>
<dbReference type="eggNOG" id="ENOG5032D3J">
    <property type="taxonomic scope" value="Bacteria"/>
</dbReference>
<feature type="domain" description="ORF6C" evidence="1">
    <location>
        <begin position="66"/>
        <end position="131"/>
    </location>
</feature>
<comment type="caution">
    <text evidence="2">The sequence shown here is derived from an EMBL/GenBank/DDBJ whole genome shotgun (WGS) entry which is preliminary data.</text>
</comment>
<dbReference type="InterPro" id="IPR018878">
    <property type="entry name" value="ORF6C_dom"/>
</dbReference>
<dbReference type="EMBL" id="ARZY01000018">
    <property type="protein sequence ID" value="EWH09843.1"/>
    <property type="molecule type" value="Genomic_DNA"/>
</dbReference>
<dbReference type="RefSeq" id="WP_051479791.1">
    <property type="nucleotide sequence ID" value="NZ_ARZY01000018.1"/>
</dbReference>
<dbReference type="OrthoDB" id="3196789at2"/>
<reference evidence="2 3" key="1">
    <citation type="journal article" date="2014" name="Genome Announc.">
        <title>Draft Genome Sequence of the Agar-Degrading Bacterium Catenovulum sp. Strain DS-2, Isolated from Intestines of Haliotis diversicolor.</title>
        <authorList>
            <person name="Shan D."/>
            <person name="Li X."/>
            <person name="Gu Z."/>
            <person name="Wei G."/>
            <person name="Gao Z."/>
            <person name="Shao Z."/>
        </authorList>
    </citation>
    <scope>NUCLEOTIDE SEQUENCE [LARGE SCALE GENOMIC DNA]</scope>
    <source>
        <strain evidence="2 3">DS-2</strain>
    </source>
</reference>
<sequence length="201" mass="23146">MDNDNKIVEELLKNNNVLSFEKMLKQKRASGERSGTTIGNGNIIAGGSISINQPPAIQQIMVTPGEQHITDAQAYEIKELVRQIVVLEAHVKEKPRGYAAVWASFKRKFKCTKYQLLTQEQFDPAISYLRQTIGRLSRSVKAKQSPEWRKRKYSFIHTNVKKLGIEQERKDYMAINFGAESMKELSDRELEQLYNWVAKLK</sequence>
<gene>
    <name evidence="2" type="ORF">DS2_10347</name>
</gene>
<dbReference type="GO" id="GO:0003677">
    <property type="term" value="F:DNA binding"/>
    <property type="evidence" value="ECO:0007669"/>
    <property type="project" value="UniProtKB-KW"/>
</dbReference>
<proteinExistence type="predicted"/>